<accession>A0A9P4YQC4</accession>
<evidence type="ECO:0000313" key="2">
    <source>
        <dbReference type="EMBL" id="KAF4119872.1"/>
    </source>
</evidence>
<dbReference type="GeneID" id="55969788"/>
<comment type="caution">
    <text evidence="2">The sequence shown here is derived from an EMBL/GenBank/DDBJ whole genome shotgun (WGS) entry which is preliminary data.</text>
</comment>
<name>A0A9P4YQC4_9HYPO</name>
<feature type="region of interest" description="Disordered" evidence="1">
    <location>
        <begin position="1"/>
        <end position="23"/>
    </location>
</feature>
<reference evidence="2" key="1">
    <citation type="submission" date="2020-03" db="EMBL/GenBank/DDBJ databases">
        <title>Site-based positive gene gene selection in Geosmithia morbida across the United States reveals a broad range of putative effectors and factors for local host and environmental adapation.</title>
        <authorList>
            <person name="Onufrak A."/>
            <person name="Murdoch R.W."/>
            <person name="Gazis R."/>
            <person name="Huff M."/>
            <person name="Staton M."/>
            <person name="Klingeman W."/>
            <person name="Hadziabdic D."/>
        </authorList>
    </citation>
    <scope>NUCLEOTIDE SEQUENCE</scope>
    <source>
        <strain evidence="2">1262</strain>
    </source>
</reference>
<gene>
    <name evidence="2" type="ORF">GMORB2_3560</name>
</gene>
<keyword evidence="3" id="KW-1185">Reference proteome</keyword>
<dbReference type="AlphaFoldDB" id="A0A9P4YQC4"/>
<evidence type="ECO:0000256" key="1">
    <source>
        <dbReference type="SAM" id="MobiDB-lite"/>
    </source>
</evidence>
<sequence length="51" mass="5307">MAAVAPSLSGPSGLAAQQREQANKQKPFAIFDTSVLFETRGSSYGYGAAKT</sequence>
<proteinExistence type="predicted"/>
<dbReference type="Proteomes" id="UP000749293">
    <property type="component" value="Unassembled WGS sequence"/>
</dbReference>
<dbReference type="RefSeq" id="XP_035318524.1">
    <property type="nucleotide sequence ID" value="XM_035465536.1"/>
</dbReference>
<protein>
    <submittedName>
        <fullName evidence="2">Uncharacterized protein</fullName>
    </submittedName>
</protein>
<evidence type="ECO:0000313" key="3">
    <source>
        <dbReference type="Proteomes" id="UP000749293"/>
    </source>
</evidence>
<dbReference type="EMBL" id="JAANYQ010000020">
    <property type="protein sequence ID" value="KAF4119872.1"/>
    <property type="molecule type" value="Genomic_DNA"/>
</dbReference>
<organism evidence="2 3">
    <name type="scientific">Geosmithia morbida</name>
    <dbReference type="NCBI Taxonomy" id="1094350"/>
    <lineage>
        <taxon>Eukaryota</taxon>
        <taxon>Fungi</taxon>
        <taxon>Dikarya</taxon>
        <taxon>Ascomycota</taxon>
        <taxon>Pezizomycotina</taxon>
        <taxon>Sordariomycetes</taxon>
        <taxon>Hypocreomycetidae</taxon>
        <taxon>Hypocreales</taxon>
        <taxon>Bionectriaceae</taxon>
        <taxon>Geosmithia</taxon>
    </lineage>
</organism>